<evidence type="ECO:0000256" key="9">
    <source>
        <dbReference type="ARBA" id="ARBA00023125"/>
    </source>
</evidence>
<evidence type="ECO:0000256" key="6">
    <source>
        <dbReference type="ARBA" id="ARBA00022759"/>
    </source>
</evidence>
<reference evidence="12 13" key="1">
    <citation type="submission" date="2020-07" db="EMBL/GenBank/DDBJ databases">
        <authorList>
            <person name="Li M."/>
        </authorList>
    </citation>
    <scope>NUCLEOTIDE SEQUENCE [LARGE SCALE GENOMIC DNA]</scope>
    <source>
        <strain evidence="12 13">DSM 23284</strain>
    </source>
</reference>
<dbReference type="CDD" id="cd18030">
    <property type="entry name" value="DEXHc_RE_I_HsdR"/>
    <property type="match status" value="1"/>
</dbReference>
<proteinExistence type="inferred from homology"/>
<dbReference type="Pfam" id="PF11867">
    <property type="entry name" value="T1RH-like_C"/>
    <property type="match status" value="1"/>
</dbReference>
<dbReference type="SUPFAM" id="SSF52540">
    <property type="entry name" value="P-loop containing nucleoside triphosphate hydrolases"/>
    <property type="match status" value="1"/>
</dbReference>
<evidence type="ECO:0000256" key="4">
    <source>
        <dbReference type="ARBA" id="ARBA00022741"/>
    </source>
</evidence>
<dbReference type="InterPro" id="IPR004473">
    <property type="entry name" value="Restrct_endonuc_typeI_HsdR"/>
</dbReference>
<dbReference type="PANTHER" id="PTHR30195">
    <property type="entry name" value="TYPE I SITE-SPECIFIC DEOXYRIBONUCLEASE PROTEIN SUBUNIT M AND R"/>
    <property type="match status" value="1"/>
</dbReference>
<dbReference type="Pfam" id="PF18766">
    <property type="entry name" value="SWI2_SNF2"/>
    <property type="match status" value="1"/>
</dbReference>
<comment type="similarity">
    <text evidence="2 10">Belongs to the HsdR family.</text>
</comment>
<dbReference type="CDD" id="cd22332">
    <property type="entry name" value="HsdR_N"/>
    <property type="match status" value="1"/>
</dbReference>
<dbReference type="InterPro" id="IPR014001">
    <property type="entry name" value="Helicase_ATP-bd"/>
</dbReference>
<evidence type="ECO:0000256" key="2">
    <source>
        <dbReference type="ARBA" id="ARBA00008598"/>
    </source>
</evidence>
<keyword evidence="3" id="KW-0540">Nuclease</keyword>
<dbReference type="Pfam" id="PF04313">
    <property type="entry name" value="HSDR_N"/>
    <property type="match status" value="1"/>
</dbReference>
<keyword evidence="13" id="KW-1185">Reference proteome</keyword>
<keyword evidence="8 10" id="KW-0067">ATP-binding</keyword>
<evidence type="ECO:0000256" key="5">
    <source>
        <dbReference type="ARBA" id="ARBA00022747"/>
    </source>
</evidence>
<evidence type="ECO:0000256" key="7">
    <source>
        <dbReference type="ARBA" id="ARBA00022801"/>
    </source>
</evidence>
<dbReference type="GO" id="GO:0009307">
    <property type="term" value="P:DNA restriction-modification system"/>
    <property type="evidence" value="ECO:0007669"/>
    <property type="project" value="UniProtKB-KW"/>
</dbReference>
<dbReference type="GO" id="GO:0009035">
    <property type="term" value="F:type I site-specific deoxyribonuclease activity"/>
    <property type="evidence" value="ECO:0007669"/>
    <property type="project" value="UniProtKB-EC"/>
</dbReference>
<dbReference type="InterPro" id="IPR021810">
    <property type="entry name" value="T1RH-like_C"/>
</dbReference>
<comment type="function">
    <text evidence="10">Subunit R is required for both nuclease and ATPase activities, but not for modification.</text>
</comment>
<dbReference type="PROSITE" id="PS51192">
    <property type="entry name" value="HELICASE_ATP_BIND_1"/>
    <property type="match status" value="1"/>
</dbReference>
<comment type="caution">
    <text evidence="12">The sequence shown here is derived from an EMBL/GenBank/DDBJ whole genome shotgun (WGS) entry which is preliminary data.</text>
</comment>
<gene>
    <name evidence="12" type="ORF">H1W37_19010</name>
</gene>
<keyword evidence="7 10" id="KW-0378">Hydrolase</keyword>
<keyword evidence="6" id="KW-0255">Endonuclease</keyword>
<keyword evidence="9 10" id="KW-0238">DNA-binding</keyword>
<dbReference type="InterPro" id="IPR007409">
    <property type="entry name" value="Restrct_endonuc_type1_HsdR_N"/>
</dbReference>
<dbReference type="SMART" id="SM00487">
    <property type="entry name" value="DEXDc"/>
    <property type="match status" value="1"/>
</dbReference>
<dbReference type="InterPro" id="IPR040980">
    <property type="entry name" value="SWI2_SNF2"/>
</dbReference>
<evidence type="ECO:0000259" key="11">
    <source>
        <dbReference type="PROSITE" id="PS51192"/>
    </source>
</evidence>
<evidence type="ECO:0000313" key="12">
    <source>
        <dbReference type="EMBL" id="MBA4613753.1"/>
    </source>
</evidence>
<organism evidence="12 13">
    <name type="scientific">Stappia taiwanensis</name>
    <dbReference type="NCBI Taxonomy" id="992267"/>
    <lineage>
        <taxon>Bacteria</taxon>
        <taxon>Pseudomonadati</taxon>
        <taxon>Pseudomonadota</taxon>
        <taxon>Alphaproteobacteria</taxon>
        <taxon>Hyphomicrobiales</taxon>
        <taxon>Stappiaceae</taxon>
        <taxon>Stappia</taxon>
    </lineage>
</organism>
<dbReference type="Proteomes" id="UP000559404">
    <property type="component" value="Unassembled WGS sequence"/>
</dbReference>
<dbReference type="EMBL" id="JACEON010000024">
    <property type="protein sequence ID" value="MBA4613753.1"/>
    <property type="molecule type" value="Genomic_DNA"/>
</dbReference>
<dbReference type="Gene3D" id="3.90.1570.50">
    <property type="match status" value="1"/>
</dbReference>
<evidence type="ECO:0000256" key="8">
    <source>
        <dbReference type="ARBA" id="ARBA00022840"/>
    </source>
</evidence>
<evidence type="ECO:0000256" key="1">
    <source>
        <dbReference type="ARBA" id="ARBA00000851"/>
    </source>
</evidence>
<comment type="catalytic activity">
    <reaction evidence="1 10">
        <text>Endonucleolytic cleavage of DNA to give random double-stranded fragments with terminal 5'-phosphates, ATP is simultaneously hydrolyzed.</text>
        <dbReference type="EC" id="3.1.21.3"/>
    </reaction>
</comment>
<dbReference type="AlphaFoldDB" id="A0A838Y467"/>
<dbReference type="NCBIfam" id="TIGR00348">
    <property type="entry name" value="hsdR"/>
    <property type="match status" value="1"/>
</dbReference>
<accession>A0A838Y467</accession>
<protein>
    <recommendedName>
        <fullName evidence="10">Type I restriction enzyme endonuclease subunit</fullName>
        <shortName evidence="10">R protein</shortName>
        <ecNumber evidence="10">3.1.21.3</ecNumber>
    </recommendedName>
</protein>
<dbReference type="InterPro" id="IPR027417">
    <property type="entry name" value="P-loop_NTPase"/>
</dbReference>
<dbReference type="EC" id="3.1.21.3" evidence="10"/>
<dbReference type="CDD" id="cd18800">
    <property type="entry name" value="SF2_C_EcoR124I-like"/>
    <property type="match status" value="1"/>
</dbReference>
<keyword evidence="4 10" id="KW-0547">Nucleotide-binding</keyword>
<evidence type="ECO:0000313" key="13">
    <source>
        <dbReference type="Proteomes" id="UP000559404"/>
    </source>
</evidence>
<feature type="domain" description="Helicase ATP-binding" evidence="11">
    <location>
        <begin position="355"/>
        <end position="522"/>
    </location>
</feature>
<dbReference type="GO" id="GO:0005524">
    <property type="term" value="F:ATP binding"/>
    <property type="evidence" value="ECO:0007669"/>
    <property type="project" value="UniProtKB-KW"/>
</dbReference>
<evidence type="ECO:0000256" key="3">
    <source>
        <dbReference type="ARBA" id="ARBA00022722"/>
    </source>
</evidence>
<dbReference type="InterPro" id="IPR055180">
    <property type="entry name" value="HsdR_RecA-like_helicase_dom_2"/>
</dbReference>
<sequence length="1101" mass="124751">MTFDAAEKHQSQIPALQLLVALGFKPLSQEEALRLRGGRLRNVVLDDVLAEQLMRINRFTHRGREYAFDLEDAHEAMRRLKPTPDRLKGLRGTNQDIYDTLVLGTTITKSIDGDSKSYSFRYIDWERPENNAFHVTAEFSVERAGSSQTKRCDIVAFVNGIPFLVIENKRPTESLRRAESQLIGYQSEDVIPQLFHFAQLLMTMNRNEARYATVGTPAKFWQAWREEDDAEDALAALARDAAVGLVPDAIAFERLVAVQDPTDLVAAVNRPLGLAEEDAVFSGPMATARDHFAALRAEGERVATEQDRTLYSLCRPERLLDLVRRFTVFDGGVRKVARHQQFFGIRRAVETVKQHDVSGARKGGVIWHTQGSGKSLTMVMLGRALALERSVENPRIIIVTDRDDLDKQIRDTFKSCDLEPVRATSGAHLLELVRDKAPLVTTIINKFDTALKNSQMADDDPNIFVLVDESHRTQTGRYGGHSQFAAKMRRLLPQACYLGFTGTPLLKKEKNTLSTFGRLIHRYAIDEAVADGAVVPLLYEGRLVEQQVSGNVIDRWFEKISEGLTDSQKADLKRKFSRMDALAKTDQAIRAKAFDISEHYRQHWQGTGFKAQLVAPSKAAAVRFMEVLDEIGHISSAIIISPPDENEGNEEVDQESKGLVRGFWLKMMARYKTEEEYNRQIIDAFKGSGDPEILIVVSKLLTGFDAPRNTVLYVCKSLKEHNLLQAIARVNRLYEDGNTEKQFGFILDYEGLLGELDSALTTYSAFEGYEAADLAGTVHDVREEIRKLPQLHDQLWDLFKPVRNKKDMEQFEQHLADEALRHEFYARLKAFSRCLHISLSSGKLFDVFDEAKVDALKRDWKQFSQLKRSVQLRYQETVDVHEFEPKIQKLLDNHVVAMPAETIIEVVNINDPDALKAVIEETGVSEASRADRIASATRRAITEKMDEDPSFYKQFSELLEETIRAYREKRLSEREYLNSVVDLASKVARKDRGRDVPECIRANEDAQAFFGILDGQLKTKEADAVVGDEAASIALEIIDIIKSHLIVDIWLNEVAQNNLRNAIDDYFFDVLRDKKGIDLPVQMLDDLELKIMDLARARFAT</sequence>
<dbReference type="InterPro" id="IPR051268">
    <property type="entry name" value="Type-I_R_enzyme_R_subunit"/>
</dbReference>
<dbReference type="Gene3D" id="3.40.50.300">
    <property type="entry name" value="P-loop containing nucleotide triphosphate hydrolases"/>
    <property type="match status" value="2"/>
</dbReference>
<dbReference type="PANTHER" id="PTHR30195:SF15">
    <property type="entry name" value="TYPE I RESTRICTION ENZYME HINDI ENDONUCLEASE SUBUNIT"/>
    <property type="match status" value="1"/>
</dbReference>
<comment type="subunit">
    <text evidence="10">The type I restriction/modification system is composed of three polypeptides R, M and S.</text>
</comment>
<name>A0A838Y467_9HYPH</name>
<keyword evidence="5 10" id="KW-0680">Restriction system</keyword>
<evidence type="ECO:0000256" key="10">
    <source>
        <dbReference type="RuleBase" id="RU364115"/>
    </source>
</evidence>
<dbReference type="GO" id="GO:0003677">
    <property type="term" value="F:DNA binding"/>
    <property type="evidence" value="ECO:0007669"/>
    <property type="project" value="UniProtKB-KW"/>
</dbReference>
<dbReference type="RefSeq" id="WP_181761953.1">
    <property type="nucleotide sequence ID" value="NZ_BMCR01000003.1"/>
</dbReference>
<dbReference type="Pfam" id="PF22679">
    <property type="entry name" value="T1R_D3-like"/>
    <property type="match status" value="1"/>
</dbReference>
<reference evidence="12 13" key="2">
    <citation type="submission" date="2020-08" db="EMBL/GenBank/DDBJ databases">
        <title>Stappia taiwanensis sp. nov., isolated from a coastal thermal spring.</title>
        <authorList>
            <person name="Kampfer P."/>
        </authorList>
    </citation>
    <scope>NUCLEOTIDE SEQUENCE [LARGE SCALE GENOMIC DNA]</scope>
    <source>
        <strain evidence="12 13">DSM 23284</strain>
    </source>
</reference>